<comment type="caution">
    <text evidence="3">The sequence shown here is derived from an EMBL/GenBank/DDBJ whole genome shotgun (WGS) entry which is preliminary data.</text>
</comment>
<dbReference type="EMBL" id="JBBMER010000001">
    <property type="protein sequence ID" value="MEQ2378723.1"/>
    <property type="molecule type" value="Genomic_DNA"/>
</dbReference>
<evidence type="ECO:0000256" key="1">
    <source>
        <dbReference type="SAM" id="Coils"/>
    </source>
</evidence>
<evidence type="ECO:0000313" key="4">
    <source>
        <dbReference type="Proteomes" id="UP001442364"/>
    </source>
</evidence>
<reference evidence="3 4" key="1">
    <citation type="submission" date="2024-03" db="EMBL/GenBank/DDBJ databases">
        <title>Human intestinal bacterial collection.</title>
        <authorList>
            <person name="Pauvert C."/>
            <person name="Hitch T.C.A."/>
            <person name="Clavel T."/>
        </authorList>
    </citation>
    <scope>NUCLEOTIDE SEQUENCE [LARGE SCALE GENOMIC DNA]</scope>
    <source>
        <strain evidence="3 4">CLA-AA-H255</strain>
    </source>
</reference>
<dbReference type="RefSeq" id="WP_349153199.1">
    <property type="nucleotide sequence ID" value="NZ_JBBMER010000001.1"/>
</dbReference>
<keyword evidence="3" id="KW-0378">Hydrolase</keyword>
<dbReference type="Pfam" id="PF13391">
    <property type="entry name" value="HNH_2"/>
    <property type="match status" value="1"/>
</dbReference>
<dbReference type="GO" id="GO:0016787">
    <property type="term" value="F:hydrolase activity"/>
    <property type="evidence" value="ECO:0007669"/>
    <property type="project" value="UniProtKB-KW"/>
</dbReference>
<feature type="domain" description="HNH nuclease" evidence="2">
    <location>
        <begin position="108"/>
        <end position="160"/>
    </location>
</feature>
<dbReference type="Proteomes" id="UP001442364">
    <property type="component" value="Unassembled WGS sequence"/>
</dbReference>
<protein>
    <submittedName>
        <fullName evidence="3">HNH endonuclease signature motif containing protein</fullName>
        <ecNumber evidence="3">3.1.-.-</ecNumber>
    </submittedName>
</protein>
<sequence>MEETLWQERDKTYNIYNIYAEKVVLLDVNDRKYVVKGLGQSSIWYGNEEEDRKVETIIENYEKDKINKVTEIEKYTEELEGKEKEAVVKVRINQDKFREKLINKYKKCCLCNVNMNELLVASHIKPWSISDANEKLDIHNGLLMCPNHDKLFDRGYISFDDTGRILISERLDDNNRMYMNITAKMKIDITEENIKYIKYHRKNVFIEK</sequence>
<organism evidence="3 4">
    <name type="scientific">[Lactobacillus] rogosae</name>
    <dbReference type="NCBI Taxonomy" id="706562"/>
    <lineage>
        <taxon>Bacteria</taxon>
        <taxon>Bacillati</taxon>
        <taxon>Bacillota</taxon>
        <taxon>Clostridia</taxon>
        <taxon>Lachnospirales</taxon>
        <taxon>Lachnospiraceae</taxon>
        <taxon>Lachnospira</taxon>
    </lineage>
</organism>
<evidence type="ECO:0000259" key="2">
    <source>
        <dbReference type="Pfam" id="PF13391"/>
    </source>
</evidence>
<proteinExistence type="predicted"/>
<keyword evidence="3" id="KW-0255">Endonuclease</keyword>
<dbReference type="GO" id="GO:0004519">
    <property type="term" value="F:endonuclease activity"/>
    <property type="evidence" value="ECO:0007669"/>
    <property type="project" value="UniProtKB-KW"/>
</dbReference>
<feature type="coiled-coil region" evidence="1">
    <location>
        <begin position="58"/>
        <end position="85"/>
    </location>
</feature>
<gene>
    <name evidence="3" type="ORF">WMO14_02315</name>
</gene>
<dbReference type="InterPro" id="IPR003615">
    <property type="entry name" value="HNH_nuc"/>
</dbReference>
<accession>A0ABV1BTB9</accession>
<keyword evidence="3" id="KW-0540">Nuclease</keyword>
<keyword evidence="4" id="KW-1185">Reference proteome</keyword>
<dbReference type="EC" id="3.1.-.-" evidence="3"/>
<keyword evidence="1" id="KW-0175">Coiled coil</keyword>
<evidence type="ECO:0000313" key="3">
    <source>
        <dbReference type="EMBL" id="MEQ2378723.1"/>
    </source>
</evidence>
<name>A0ABV1BTB9_9FIRM</name>